<reference evidence="11 12" key="1">
    <citation type="submission" date="2019-08" db="EMBL/GenBank/DDBJ databases">
        <authorList>
            <person name="Seo Y.L."/>
        </authorList>
    </citation>
    <scope>NUCLEOTIDE SEQUENCE [LARGE SCALE GENOMIC DNA]</scope>
    <source>
        <strain evidence="11 12">MaA-C15</strain>
    </source>
</reference>
<accession>A0A5D4GMQ0</accession>
<dbReference type="AlphaFoldDB" id="A0A5D4GMQ0"/>
<evidence type="ECO:0000256" key="7">
    <source>
        <dbReference type="ARBA" id="ARBA00023136"/>
    </source>
</evidence>
<evidence type="ECO:0000313" key="12">
    <source>
        <dbReference type="Proteomes" id="UP000323258"/>
    </source>
</evidence>
<gene>
    <name evidence="11" type="ORF">FY036_22365</name>
</gene>
<dbReference type="GO" id="GO:0022857">
    <property type="term" value="F:transmembrane transporter activity"/>
    <property type="evidence" value="ECO:0007669"/>
    <property type="project" value="UniProtKB-UniRule"/>
</dbReference>
<protein>
    <recommendedName>
        <fullName evidence="9">TRAP transporter small permease protein</fullName>
    </recommendedName>
</protein>
<evidence type="ECO:0000256" key="5">
    <source>
        <dbReference type="ARBA" id="ARBA00022692"/>
    </source>
</evidence>
<proteinExistence type="inferred from homology"/>
<organism evidence="11 12">
    <name type="scientific">Neoaquamicrobium microcysteis</name>
    <dbReference type="NCBI Taxonomy" id="2682781"/>
    <lineage>
        <taxon>Bacteria</taxon>
        <taxon>Pseudomonadati</taxon>
        <taxon>Pseudomonadota</taxon>
        <taxon>Alphaproteobacteria</taxon>
        <taxon>Hyphomicrobiales</taxon>
        <taxon>Phyllobacteriaceae</taxon>
        <taxon>Neoaquamicrobium</taxon>
    </lineage>
</organism>
<keyword evidence="3" id="KW-1003">Cell membrane</keyword>
<feature type="transmembrane region" description="Helical" evidence="9">
    <location>
        <begin position="47"/>
        <end position="64"/>
    </location>
</feature>
<dbReference type="InterPro" id="IPR055348">
    <property type="entry name" value="DctQ"/>
</dbReference>
<feature type="transmembrane region" description="Helical" evidence="9">
    <location>
        <begin position="85"/>
        <end position="106"/>
    </location>
</feature>
<keyword evidence="7 9" id="KW-0472">Membrane</keyword>
<evidence type="ECO:0000256" key="1">
    <source>
        <dbReference type="ARBA" id="ARBA00004429"/>
    </source>
</evidence>
<feature type="domain" description="Tripartite ATP-independent periplasmic transporters DctQ component" evidence="10">
    <location>
        <begin position="23"/>
        <end position="152"/>
    </location>
</feature>
<dbReference type="PANTHER" id="PTHR35011:SF2">
    <property type="entry name" value="2,3-DIKETO-L-GULONATE TRAP TRANSPORTER SMALL PERMEASE PROTEIN YIAM"/>
    <property type="match status" value="1"/>
</dbReference>
<evidence type="ECO:0000313" key="11">
    <source>
        <dbReference type="EMBL" id="TYR29598.1"/>
    </source>
</evidence>
<keyword evidence="4 9" id="KW-0997">Cell inner membrane</keyword>
<comment type="similarity">
    <text evidence="8 9">Belongs to the TRAP transporter small permease family.</text>
</comment>
<name>A0A5D4GMQ0_9HYPH</name>
<evidence type="ECO:0000256" key="2">
    <source>
        <dbReference type="ARBA" id="ARBA00022448"/>
    </source>
</evidence>
<dbReference type="OrthoDB" id="7843639at2"/>
<dbReference type="Pfam" id="PF04290">
    <property type="entry name" value="DctQ"/>
    <property type="match status" value="1"/>
</dbReference>
<dbReference type="RefSeq" id="WP_148916907.1">
    <property type="nucleotide sequence ID" value="NZ_VSZS01000068.1"/>
</dbReference>
<keyword evidence="5 9" id="KW-0812">Transmembrane</keyword>
<evidence type="ECO:0000256" key="4">
    <source>
        <dbReference type="ARBA" id="ARBA00022519"/>
    </source>
</evidence>
<keyword evidence="12" id="KW-1185">Reference proteome</keyword>
<reference evidence="11 12" key="2">
    <citation type="submission" date="2019-09" db="EMBL/GenBank/DDBJ databases">
        <title>Mesorhizobium sp. MaA-C15 isolated from Microcystis aeruginosa.</title>
        <authorList>
            <person name="Jeong S.E."/>
            <person name="Jin H.M."/>
            <person name="Jeon C.O."/>
        </authorList>
    </citation>
    <scope>NUCLEOTIDE SEQUENCE [LARGE SCALE GENOMIC DNA]</scope>
    <source>
        <strain evidence="11 12">MaA-C15</strain>
    </source>
</reference>
<comment type="caution">
    <text evidence="11">The sequence shown here is derived from an EMBL/GenBank/DDBJ whole genome shotgun (WGS) entry which is preliminary data.</text>
</comment>
<dbReference type="GO" id="GO:0005886">
    <property type="term" value="C:plasma membrane"/>
    <property type="evidence" value="ECO:0007669"/>
    <property type="project" value="UniProtKB-SubCell"/>
</dbReference>
<dbReference type="Proteomes" id="UP000323258">
    <property type="component" value="Unassembled WGS sequence"/>
</dbReference>
<evidence type="ECO:0000259" key="10">
    <source>
        <dbReference type="Pfam" id="PF04290"/>
    </source>
</evidence>
<comment type="subcellular location">
    <subcellularLocation>
        <location evidence="1 9">Cell inner membrane</location>
        <topology evidence="1 9">Multi-pass membrane protein</topology>
    </subcellularLocation>
</comment>
<evidence type="ECO:0000256" key="9">
    <source>
        <dbReference type="RuleBase" id="RU369079"/>
    </source>
</evidence>
<keyword evidence="6 9" id="KW-1133">Transmembrane helix</keyword>
<dbReference type="PANTHER" id="PTHR35011">
    <property type="entry name" value="2,3-DIKETO-L-GULONATE TRAP TRANSPORTER SMALL PERMEASE PROTEIN YIAM"/>
    <property type="match status" value="1"/>
</dbReference>
<dbReference type="InterPro" id="IPR007387">
    <property type="entry name" value="TRAP_DctQ"/>
</dbReference>
<dbReference type="GO" id="GO:0015740">
    <property type="term" value="P:C4-dicarboxylate transport"/>
    <property type="evidence" value="ECO:0007669"/>
    <property type="project" value="TreeGrafter"/>
</dbReference>
<feature type="transmembrane region" description="Helical" evidence="9">
    <location>
        <begin position="126"/>
        <end position="144"/>
    </location>
</feature>
<comment type="function">
    <text evidence="9">Part of the tripartite ATP-independent periplasmic (TRAP) transport system.</text>
</comment>
<evidence type="ECO:0000256" key="6">
    <source>
        <dbReference type="ARBA" id="ARBA00022989"/>
    </source>
</evidence>
<evidence type="ECO:0000256" key="3">
    <source>
        <dbReference type="ARBA" id="ARBA00022475"/>
    </source>
</evidence>
<comment type="subunit">
    <text evidence="9">The complex comprises the extracytoplasmic solute receptor protein and the two transmembrane proteins.</text>
</comment>
<dbReference type="EMBL" id="VSZS01000068">
    <property type="protein sequence ID" value="TYR29598.1"/>
    <property type="molecule type" value="Genomic_DNA"/>
</dbReference>
<feature type="transmembrane region" description="Helical" evidence="9">
    <location>
        <begin position="12"/>
        <end position="35"/>
    </location>
</feature>
<evidence type="ECO:0000256" key="8">
    <source>
        <dbReference type="ARBA" id="ARBA00038436"/>
    </source>
</evidence>
<sequence>MDLILDHYCRALKVVVVALLAIMVALVFSNVVLRYAFNSGITISEELSRWLFVWLTFLGSIYALREHQHLGTDVLVSRFGPKGRLACVLVGHGFMLWVCWLLFAGALAQTRLNWNVTAPSSGLSVAWFYMSGMVFSVSAALILIEQLIRLLRGDCSMPTSGEERL</sequence>
<keyword evidence="2 9" id="KW-0813">Transport</keyword>